<dbReference type="InterPro" id="IPR004603">
    <property type="entry name" value="DNA_mismatch_endonuc_vsr"/>
</dbReference>
<protein>
    <submittedName>
        <fullName evidence="6">Very short patch repair protein</fullName>
        <ecNumber evidence="6">3.1.-.-</ecNumber>
    </submittedName>
</protein>
<dbReference type="AlphaFoldDB" id="A0A645IYR2"/>
<dbReference type="EMBL" id="VSSQ01126837">
    <property type="protein sequence ID" value="MPN56471.1"/>
    <property type="molecule type" value="Genomic_DNA"/>
</dbReference>
<dbReference type="NCBIfam" id="TIGR00632">
    <property type="entry name" value="vsr"/>
    <property type="match status" value="1"/>
</dbReference>
<dbReference type="GO" id="GO:0016787">
    <property type="term" value="F:hydrolase activity"/>
    <property type="evidence" value="ECO:0007669"/>
    <property type="project" value="UniProtKB-KW"/>
</dbReference>
<dbReference type="SUPFAM" id="SSF52980">
    <property type="entry name" value="Restriction endonuclease-like"/>
    <property type="match status" value="1"/>
</dbReference>
<dbReference type="Pfam" id="PF03852">
    <property type="entry name" value="Vsr"/>
    <property type="match status" value="1"/>
</dbReference>
<dbReference type="PIRSF" id="PIRSF018267">
    <property type="entry name" value="VSR_endonuc"/>
    <property type="match status" value="1"/>
</dbReference>
<evidence type="ECO:0000256" key="3">
    <source>
        <dbReference type="ARBA" id="ARBA00022763"/>
    </source>
</evidence>
<dbReference type="InterPro" id="IPR011335">
    <property type="entry name" value="Restrct_endonuc-II-like"/>
</dbReference>
<keyword evidence="3" id="KW-0227">DNA damage</keyword>
<dbReference type="GO" id="GO:0006298">
    <property type="term" value="P:mismatch repair"/>
    <property type="evidence" value="ECO:0007669"/>
    <property type="project" value="InterPro"/>
</dbReference>
<reference evidence="6" key="1">
    <citation type="submission" date="2019-08" db="EMBL/GenBank/DDBJ databases">
        <authorList>
            <person name="Kucharzyk K."/>
            <person name="Murdoch R.W."/>
            <person name="Higgins S."/>
            <person name="Loffler F."/>
        </authorList>
    </citation>
    <scope>NUCLEOTIDE SEQUENCE</scope>
</reference>
<accession>A0A645IYR2</accession>
<evidence type="ECO:0000256" key="2">
    <source>
        <dbReference type="ARBA" id="ARBA00022759"/>
    </source>
</evidence>
<evidence type="ECO:0000256" key="4">
    <source>
        <dbReference type="ARBA" id="ARBA00022801"/>
    </source>
</evidence>
<name>A0A645IYR2_9ZZZZ</name>
<dbReference type="Gene3D" id="3.40.960.10">
    <property type="entry name" value="VSR Endonuclease"/>
    <property type="match status" value="1"/>
</dbReference>
<evidence type="ECO:0000313" key="6">
    <source>
        <dbReference type="EMBL" id="MPN56471.1"/>
    </source>
</evidence>
<proteinExistence type="predicted"/>
<evidence type="ECO:0000256" key="1">
    <source>
        <dbReference type="ARBA" id="ARBA00022722"/>
    </source>
</evidence>
<keyword evidence="5" id="KW-0234">DNA repair</keyword>
<organism evidence="6">
    <name type="scientific">bioreactor metagenome</name>
    <dbReference type="NCBI Taxonomy" id="1076179"/>
    <lineage>
        <taxon>unclassified sequences</taxon>
        <taxon>metagenomes</taxon>
        <taxon>ecological metagenomes</taxon>
    </lineage>
</organism>
<keyword evidence="4 6" id="KW-0378">Hydrolase</keyword>
<keyword evidence="2" id="KW-0255">Endonuclease</keyword>
<dbReference type="GO" id="GO:0004519">
    <property type="term" value="F:endonuclease activity"/>
    <property type="evidence" value="ECO:0007669"/>
    <property type="project" value="UniProtKB-KW"/>
</dbReference>
<dbReference type="EC" id="3.1.-.-" evidence="6"/>
<keyword evidence="1" id="KW-0540">Nuclease</keyword>
<comment type="caution">
    <text evidence="6">The sequence shown here is derived from an EMBL/GenBank/DDBJ whole genome shotgun (WGS) entry which is preliminary data.</text>
</comment>
<dbReference type="CDD" id="cd00221">
    <property type="entry name" value="Vsr"/>
    <property type="match status" value="1"/>
</dbReference>
<evidence type="ECO:0000256" key="5">
    <source>
        <dbReference type="ARBA" id="ARBA00023204"/>
    </source>
</evidence>
<gene>
    <name evidence="6" type="primary">vsr_14</name>
    <name evidence="6" type="ORF">SDC9_204161</name>
</gene>
<sequence length="129" mass="15398">MSMVRNKNTKPELVVRRFLHKNGFRFRLHRKDLPGHPDIVLPKYRTVIFIHGCFWHRHEGCKRCTTPATNVDFWQRKFTTNIERDKNAREALEKCGWRVIIIWECELKVLLADDRLSHILAKIKLHAGE</sequence>